<dbReference type="NCBIfam" id="TIGR02937">
    <property type="entry name" value="sigma70-ECF"/>
    <property type="match status" value="1"/>
</dbReference>
<comment type="similarity">
    <text evidence="6">Belongs to the sigma-70 factor family.</text>
</comment>
<protein>
    <recommendedName>
        <fullName evidence="6">RNA polymerase sigma factor</fullName>
    </recommendedName>
</protein>
<evidence type="ECO:0000313" key="10">
    <source>
        <dbReference type="Proteomes" id="UP000304941"/>
    </source>
</evidence>
<dbReference type="InterPro" id="IPR050239">
    <property type="entry name" value="Sigma-70_RNA_pol_init_factors"/>
</dbReference>
<accession>A0ABY2U0U2</accession>
<dbReference type="InterPro" id="IPR002110">
    <property type="entry name" value="Ankyrin_rpt"/>
</dbReference>
<dbReference type="InterPro" id="IPR013324">
    <property type="entry name" value="RNA_pol_sigma_r3/r4-like"/>
</dbReference>
<dbReference type="PROSITE" id="PS50297">
    <property type="entry name" value="ANK_REP_REGION"/>
    <property type="match status" value="1"/>
</dbReference>
<keyword evidence="4 6" id="KW-0804">Transcription</keyword>
<keyword evidence="1 6" id="KW-0805">Transcription regulation</keyword>
<evidence type="ECO:0000256" key="2">
    <source>
        <dbReference type="ARBA" id="ARBA00023082"/>
    </source>
</evidence>
<evidence type="ECO:0000256" key="4">
    <source>
        <dbReference type="ARBA" id="ARBA00023163"/>
    </source>
</evidence>
<dbReference type="Pfam" id="PF04545">
    <property type="entry name" value="Sigma70_r4"/>
    <property type="match status" value="1"/>
</dbReference>
<keyword evidence="2 6" id="KW-0731">Sigma factor</keyword>
<dbReference type="InterPro" id="IPR014284">
    <property type="entry name" value="RNA_pol_sigma-70_dom"/>
</dbReference>
<dbReference type="PRINTS" id="PR00046">
    <property type="entry name" value="SIGMA70FCT"/>
</dbReference>
<keyword evidence="10" id="KW-1185">Reference proteome</keyword>
<dbReference type="InterPro" id="IPR013325">
    <property type="entry name" value="RNA_pol_sigma_r2"/>
</dbReference>
<dbReference type="SUPFAM" id="SSF88659">
    <property type="entry name" value="Sigma3 and sigma4 domains of RNA polymerase sigma factors"/>
    <property type="match status" value="1"/>
</dbReference>
<comment type="caution">
    <text evidence="9">The sequence shown here is derived from an EMBL/GenBank/DDBJ whole genome shotgun (WGS) entry which is preliminary data.</text>
</comment>
<dbReference type="InterPro" id="IPR036388">
    <property type="entry name" value="WH-like_DNA-bd_sf"/>
</dbReference>
<reference evidence="9 10" key="1">
    <citation type="submission" date="2019-05" db="EMBL/GenBank/DDBJ databases">
        <title>Pseudomonas edaphica sp. nov., isolated from rhizospheric soil of Cistus ladanifer L. in Spain.</title>
        <authorList>
            <person name="Peix A."/>
        </authorList>
    </citation>
    <scope>NUCLEOTIDE SEQUENCE [LARGE SCALE GENOMIC DNA]</scope>
    <source>
        <strain evidence="9 10">RD25</strain>
    </source>
</reference>
<organism evidence="9 10">
    <name type="scientific">Pseudomonas edaphica</name>
    <dbReference type="NCBI Taxonomy" id="2006980"/>
    <lineage>
        <taxon>Bacteria</taxon>
        <taxon>Pseudomonadati</taxon>
        <taxon>Pseudomonadota</taxon>
        <taxon>Gammaproteobacteria</taxon>
        <taxon>Pseudomonadales</taxon>
        <taxon>Pseudomonadaceae</taxon>
        <taxon>Pseudomonas</taxon>
    </lineage>
</organism>
<dbReference type="Gene3D" id="1.10.10.10">
    <property type="entry name" value="Winged helix-like DNA-binding domain superfamily/Winged helix DNA-binding domain"/>
    <property type="match status" value="1"/>
</dbReference>
<gene>
    <name evidence="9" type="ORF">FEM54_22030</name>
</gene>
<dbReference type="PROSITE" id="PS50088">
    <property type="entry name" value="ANK_REPEAT"/>
    <property type="match status" value="1"/>
</dbReference>
<evidence type="ECO:0000256" key="6">
    <source>
        <dbReference type="RuleBase" id="RU362124"/>
    </source>
</evidence>
<dbReference type="Pfam" id="PF12796">
    <property type="entry name" value="Ank_2"/>
    <property type="match status" value="1"/>
</dbReference>
<dbReference type="SUPFAM" id="SSF88946">
    <property type="entry name" value="Sigma2 domain of RNA polymerase sigma factors"/>
    <property type="match status" value="1"/>
</dbReference>
<feature type="domain" description="RNA polymerase sigma-70" evidence="7">
    <location>
        <begin position="550"/>
        <end position="563"/>
    </location>
</feature>
<evidence type="ECO:0000259" key="8">
    <source>
        <dbReference type="PROSITE" id="PS00716"/>
    </source>
</evidence>
<dbReference type="InterPro" id="IPR000943">
    <property type="entry name" value="RNA_pol_sigma70"/>
</dbReference>
<evidence type="ECO:0000256" key="5">
    <source>
        <dbReference type="PROSITE-ProRule" id="PRU00023"/>
    </source>
</evidence>
<dbReference type="InterPro" id="IPR007630">
    <property type="entry name" value="RNA_pol_sigma70_r4"/>
</dbReference>
<evidence type="ECO:0000313" key="9">
    <source>
        <dbReference type="EMBL" id="TLG89437.1"/>
    </source>
</evidence>
<dbReference type="SUPFAM" id="SSF48403">
    <property type="entry name" value="Ankyrin repeat"/>
    <property type="match status" value="1"/>
</dbReference>
<name>A0ABY2U0U2_9PSED</name>
<keyword evidence="5" id="KW-0040">ANK repeat</keyword>
<dbReference type="InterPro" id="IPR007627">
    <property type="entry name" value="RNA_pol_sigma70_r2"/>
</dbReference>
<dbReference type="CDD" id="cd06171">
    <property type="entry name" value="Sigma70_r4"/>
    <property type="match status" value="1"/>
</dbReference>
<dbReference type="Proteomes" id="UP000304941">
    <property type="component" value="Unassembled WGS sequence"/>
</dbReference>
<dbReference type="PANTHER" id="PTHR30603:SF47">
    <property type="entry name" value="RNA POLYMERASE SIGMA FACTOR SIGD, CHLOROPLASTIC"/>
    <property type="match status" value="1"/>
</dbReference>
<dbReference type="PROSITE" id="PS00715">
    <property type="entry name" value="SIGMA70_1"/>
    <property type="match status" value="1"/>
</dbReference>
<evidence type="ECO:0000256" key="3">
    <source>
        <dbReference type="ARBA" id="ARBA00023125"/>
    </source>
</evidence>
<dbReference type="Pfam" id="PF04542">
    <property type="entry name" value="Sigma70_r2"/>
    <property type="match status" value="1"/>
</dbReference>
<dbReference type="Gene3D" id="1.10.601.10">
    <property type="entry name" value="RNA Polymerase Primary Sigma Factor"/>
    <property type="match status" value="1"/>
</dbReference>
<sequence length="843" mass="93321">MRRKRGFVGRSVANMNPLFRMAIIAGVEVAVKLHIARGDDLDARDRGGATPLMLASARRKKGVVQLLLAAGAKPELFDPEGKDALAYAEKAECAHCIALLREALGSNVAANETYASDEGLPLTNAEMVAPFRPALLSESTYHEAKDDATEVAAHEDDLIGFEHHPVLEPAIHDEVSCLNSYDHIVVTIELDVRSDHIDLDDEPLDFGFESEWVAEVETTAPKGDVNVAKATSVLQRTIGRHTAIDTDIEWDDIELFLPERARPLTSDDSEGVRGLLFRGLREGTVSETSLIDVCREADISRNRNKEAEHLLTFVLGDLGIVIDEWTGLAEQSDLLDPKADEEQRLSEALEFVEDLASGRNEPLRFYVKGLKKDLLQAAEEIALGREMEDARSQALDALSCWPLGLSFIFDAAEKVSRGEVDHEAFTSRNDVVGENIDESFSDVSSVDKVELDEDKFGLDPDAAAFVSAVSAARSAGNNSIKVRDALVAASLCRCFLLELSRKADCDSAGRDLSSAVRREEVARERMTLSNLRLVLSIAKKYLWSELPFDDLVQEGNIGLMKAVERFDWRKGFRFSTYATWWIRQQISRAIANTERAVRVPVHMQSLARSTLHEREKFEATIGRSETERETSNRTGIALDKLKLLLTVSEKVTSLDVHLQCTSAPLLDFMLEEESSDPAMIAEAASLRAILLDMIGELDERSAEVITLRFGFGEGLDEAMTLEEIGLRFDVTRERIRQIESKALQKLRHPIRMEKLASHLGEHFEVKETLYPETTTKKAMVQITENIGQVEPHRSVLEDLASAHQVLSKDSISPSPVAASAVPLNTQLSDLMNEASALGITVEE</sequence>
<proteinExistence type="inferred from homology"/>
<dbReference type="InterPro" id="IPR036770">
    <property type="entry name" value="Ankyrin_rpt-contain_sf"/>
</dbReference>
<dbReference type="EMBL" id="VBVZ01000380">
    <property type="protein sequence ID" value="TLG89437.1"/>
    <property type="molecule type" value="Genomic_DNA"/>
</dbReference>
<evidence type="ECO:0000256" key="1">
    <source>
        <dbReference type="ARBA" id="ARBA00023015"/>
    </source>
</evidence>
<dbReference type="PROSITE" id="PS00716">
    <property type="entry name" value="SIGMA70_2"/>
    <property type="match status" value="1"/>
</dbReference>
<dbReference type="Gene3D" id="1.25.40.20">
    <property type="entry name" value="Ankyrin repeat-containing domain"/>
    <property type="match status" value="1"/>
</dbReference>
<feature type="domain" description="RNA polymerase sigma-70" evidence="8">
    <location>
        <begin position="720"/>
        <end position="746"/>
    </location>
</feature>
<comment type="function">
    <text evidence="6">Sigma factors are initiation factors that promote the attachment of RNA polymerase to specific initiation sites and are then released.</text>
</comment>
<keyword evidence="3 6" id="KW-0238">DNA-binding</keyword>
<feature type="repeat" description="ANK" evidence="5">
    <location>
        <begin position="47"/>
        <end position="79"/>
    </location>
</feature>
<evidence type="ECO:0000259" key="7">
    <source>
        <dbReference type="PROSITE" id="PS00715"/>
    </source>
</evidence>
<dbReference type="PANTHER" id="PTHR30603">
    <property type="entry name" value="RNA POLYMERASE SIGMA FACTOR RPO"/>
    <property type="match status" value="1"/>
</dbReference>